<accession>A0A8H6EH90</accession>
<sequence length="59" mass="6825">MIIFKIVGFRPQNHHWVRCNRHDQSSKRPDRIPRCSCRAARANTGCHLQVGNSQGRDVL</sequence>
<evidence type="ECO:0000313" key="1">
    <source>
        <dbReference type="EMBL" id="KAF5872192.1"/>
    </source>
</evidence>
<dbReference type="EMBL" id="JABFCT010000010">
    <property type="protein sequence ID" value="KAF5872192.1"/>
    <property type="molecule type" value="Genomic_DNA"/>
</dbReference>
<dbReference type="AlphaFoldDB" id="A0A8H6EH90"/>
<reference evidence="1 2" key="1">
    <citation type="journal article" date="2020" name="Phytopathology">
        <title>A high-quality genome resource of Botrytis fragariae, a new and rapidly spreading fungal pathogen causing strawberry gray mold in the U.S.A.</title>
        <authorList>
            <person name="Wu Y."/>
            <person name="Saski C.A."/>
            <person name="Schnabel G."/>
            <person name="Xiao S."/>
            <person name="Hu M."/>
        </authorList>
    </citation>
    <scope>NUCLEOTIDE SEQUENCE [LARGE SCALE GENOMIC DNA]</scope>
    <source>
        <strain evidence="1 2">BVB16</strain>
    </source>
</reference>
<dbReference type="Proteomes" id="UP000531561">
    <property type="component" value="Unassembled WGS sequence"/>
</dbReference>
<proteinExistence type="predicted"/>
<dbReference type="RefSeq" id="XP_037191138.1">
    <property type="nucleotide sequence ID" value="XM_037335928.1"/>
</dbReference>
<gene>
    <name evidence="1" type="ORF">Bfra_005546</name>
</gene>
<comment type="caution">
    <text evidence="1">The sequence shown here is derived from an EMBL/GenBank/DDBJ whole genome shotgun (WGS) entry which is preliminary data.</text>
</comment>
<keyword evidence="2" id="KW-1185">Reference proteome</keyword>
<evidence type="ECO:0000313" key="2">
    <source>
        <dbReference type="Proteomes" id="UP000531561"/>
    </source>
</evidence>
<organism evidence="1 2">
    <name type="scientific">Botrytis fragariae</name>
    <dbReference type="NCBI Taxonomy" id="1964551"/>
    <lineage>
        <taxon>Eukaryota</taxon>
        <taxon>Fungi</taxon>
        <taxon>Dikarya</taxon>
        <taxon>Ascomycota</taxon>
        <taxon>Pezizomycotina</taxon>
        <taxon>Leotiomycetes</taxon>
        <taxon>Helotiales</taxon>
        <taxon>Sclerotiniaceae</taxon>
        <taxon>Botrytis</taxon>
    </lineage>
</organism>
<protein>
    <submittedName>
        <fullName evidence="1">Uncharacterized protein</fullName>
    </submittedName>
</protein>
<name>A0A8H6EH90_9HELO</name>
<dbReference type="GeneID" id="59259620"/>